<evidence type="ECO:0000313" key="3">
    <source>
        <dbReference type="Proteomes" id="UP000032233"/>
    </source>
</evidence>
<dbReference type="EMBL" id="AZAC01000078">
    <property type="protein sequence ID" value="KIX10995.1"/>
    <property type="molecule type" value="Genomic_DNA"/>
</dbReference>
<keyword evidence="3" id="KW-1185">Reference proteome</keyword>
<dbReference type="Proteomes" id="UP000032233">
    <property type="component" value="Unassembled WGS sequence"/>
</dbReference>
<dbReference type="RefSeq" id="WP_156360921.1">
    <property type="nucleotide sequence ID" value="NZ_AZAC01000078.1"/>
</dbReference>
<dbReference type="STRING" id="1429043.X474_26945"/>
<sequence>MDLCLKLTIGCFVGMALAAALLGIDILYSGRGGVWVLDFFAYDLFPCDLLALLKL</sequence>
<accession>A0A0D2JND4</accession>
<organism evidence="2 3">
    <name type="scientific">Dethiosulfatarculus sandiegensis</name>
    <dbReference type="NCBI Taxonomy" id="1429043"/>
    <lineage>
        <taxon>Bacteria</taxon>
        <taxon>Pseudomonadati</taxon>
        <taxon>Thermodesulfobacteriota</taxon>
        <taxon>Desulfarculia</taxon>
        <taxon>Desulfarculales</taxon>
        <taxon>Desulfarculaceae</taxon>
        <taxon>Dethiosulfatarculus</taxon>
    </lineage>
</organism>
<proteinExistence type="predicted"/>
<keyword evidence="1" id="KW-0472">Membrane</keyword>
<keyword evidence="1" id="KW-1133">Transmembrane helix</keyword>
<feature type="transmembrane region" description="Helical" evidence="1">
    <location>
        <begin position="7"/>
        <end position="28"/>
    </location>
</feature>
<reference evidence="2 3" key="1">
    <citation type="submission" date="2013-11" db="EMBL/GenBank/DDBJ databases">
        <title>Metagenomic analysis of a methanogenic consortium involved in long chain n-alkane degradation.</title>
        <authorList>
            <person name="Davidova I.A."/>
            <person name="Callaghan A.V."/>
            <person name="Wawrik B."/>
            <person name="Pruitt S."/>
            <person name="Marks C."/>
            <person name="Duncan K.E."/>
            <person name="Suflita J.M."/>
        </authorList>
    </citation>
    <scope>NUCLEOTIDE SEQUENCE [LARGE SCALE GENOMIC DNA]</scope>
    <source>
        <strain evidence="2 3">SPR</strain>
    </source>
</reference>
<dbReference type="AlphaFoldDB" id="A0A0D2JND4"/>
<dbReference type="InParanoid" id="A0A0D2JND4"/>
<protein>
    <submittedName>
        <fullName evidence="2">Uncharacterized protein</fullName>
    </submittedName>
</protein>
<gene>
    <name evidence="2" type="ORF">X474_26945</name>
</gene>
<keyword evidence="1" id="KW-0812">Transmembrane</keyword>
<name>A0A0D2JND4_9BACT</name>
<evidence type="ECO:0000256" key="1">
    <source>
        <dbReference type="SAM" id="Phobius"/>
    </source>
</evidence>
<evidence type="ECO:0000313" key="2">
    <source>
        <dbReference type="EMBL" id="KIX10995.1"/>
    </source>
</evidence>
<comment type="caution">
    <text evidence="2">The sequence shown here is derived from an EMBL/GenBank/DDBJ whole genome shotgun (WGS) entry which is preliminary data.</text>
</comment>